<evidence type="ECO:0000313" key="2">
    <source>
        <dbReference type="EMBL" id="MBL7258615.1"/>
    </source>
</evidence>
<dbReference type="RefSeq" id="WP_202995281.1">
    <property type="nucleotide sequence ID" value="NZ_JAENHO010000009.1"/>
</dbReference>
<dbReference type="EMBL" id="JAENHO010000009">
    <property type="protein sequence ID" value="MBL7258615.1"/>
    <property type="molecule type" value="Genomic_DNA"/>
</dbReference>
<proteinExistence type="predicted"/>
<name>A0ABS1VVV3_9ACTN</name>
<organism evidence="2 3">
    <name type="scientific">Paractinoplanes lichenicola</name>
    <dbReference type="NCBI Taxonomy" id="2802976"/>
    <lineage>
        <taxon>Bacteria</taxon>
        <taxon>Bacillati</taxon>
        <taxon>Actinomycetota</taxon>
        <taxon>Actinomycetes</taxon>
        <taxon>Micromonosporales</taxon>
        <taxon>Micromonosporaceae</taxon>
        <taxon>Paractinoplanes</taxon>
    </lineage>
</organism>
<evidence type="ECO:0000256" key="1">
    <source>
        <dbReference type="SAM" id="Phobius"/>
    </source>
</evidence>
<comment type="caution">
    <text evidence="2">The sequence shown here is derived from an EMBL/GenBank/DDBJ whole genome shotgun (WGS) entry which is preliminary data.</text>
</comment>
<dbReference type="Proteomes" id="UP000598996">
    <property type="component" value="Unassembled WGS sequence"/>
</dbReference>
<sequence>MNGILSTRLLVLLSIAYGITVGLVSVLDGPVSTVAIVGALLIGLLWTARGMLRLRAK</sequence>
<accession>A0ABS1VVV3</accession>
<keyword evidence="3" id="KW-1185">Reference proteome</keyword>
<evidence type="ECO:0000313" key="3">
    <source>
        <dbReference type="Proteomes" id="UP000598996"/>
    </source>
</evidence>
<keyword evidence="1" id="KW-0472">Membrane</keyword>
<keyword evidence="1" id="KW-0812">Transmembrane</keyword>
<feature type="transmembrane region" description="Helical" evidence="1">
    <location>
        <begin position="34"/>
        <end position="52"/>
    </location>
</feature>
<protein>
    <submittedName>
        <fullName evidence="2">Uncharacterized protein</fullName>
    </submittedName>
</protein>
<reference evidence="2 3" key="1">
    <citation type="submission" date="2021-01" db="EMBL/GenBank/DDBJ databases">
        <title>Actinoplanes sp. nov. LDG1-01 isolated from lichen.</title>
        <authorList>
            <person name="Saeng-In P."/>
            <person name="Phongsopitanun W."/>
            <person name="Kanchanasin P."/>
            <person name="Yuki M."/>
            <person name="Kudo T."/>
            <person name="Ohkuma M."/>
            <person name="Tanasupawat S."/>
        </authorList>
    </citation>
    <scope>NUCLEOTIDE SEQUENCE [LARGE SCALE GENOMIC DNA]</scope>
    <source>
        <strain evidence="2 3">LDG1-01</strain>
    </source>
</reference>
<gene>
    <name evidence="2" type="ORF">JKJ07_30320</name>
</gene>
<keyword evidence="1" id="KW-1133">Transmembrane helix</keyword>